<keyword evidence="6" id="KW-0324">Glycolysis</keyword>
<keyword evidence="8 12" id="KW-0413">Isomerase</keyword>
<comment type="catalytic activity">
    <reaction evidence="1">
        <text>(2R)-2-phosphoglycerate = (2R)-3-phosphoglycerate</text>
        <dbReference type="Rhea" id="RHEA:15901"/>
        <dbReference type="ChEBI" id="CHEBI:58272"/>
        <dbReference type="ChEBI" id="CHEBI:58289"/>
        <dbReference type="EC" id="5.4.2.12"/>
    </reaction>
</comment>
<dbReference type="InterPro" id="IPR036646">
    <property type="entry name" value="PGAM_B_sf"/>
</dbReference>
<dbReference type="Gene3D" id="3.40.720.10">
    <property type="entry name" value="Alkaline Phosphatase, subunit A"/>
    <property type="match status" value="1"/>
</dbReference>
<dbReference type="Pfam" id="PF06415">
    <property type="entry name" value="iPGM_N"/>
    <property type="match status" value="1"/>
</dbReference>
<dbReference type="PIRSF" id="PIRSF001492">
    <property type="entry name" value="IPGAM"/>
    <property type="match status" value="1"/>
</dbReference>
<dbReference type="NCBIfam" id="TIGR01307">
    <property type="entry name" value="pgm_bpd_ind"/>
    <property type="match status" value="1"/>
</dbReference>
<comment type="cofactor">
    <cofactor evidence="2">
        <name>Mn(2+)</name>
        <dbReference type="ChEBI" id="CHEBI:29035"/>
    </cofactor>
</comment>
<dbReference type="GO" id="GO:0004619">
    <property type="term" value="F:phosphoglycerate mutase activity"/>
    <property type="evidence" value="ECO:0007669"/>
    <property type="project" value="UniProtKB-EC"/>
</dbReference>
<dbReference type="SUPFAM" id="SSF64158">
    <property type="entry name" value="2,3-Bisphosphoglycerate-independent phosphoglycerate mutase, substrate-binding domain"/>
    <property type="match status" value="1"/>
</dbReference>
<dbReference type="InterPro" id="IPR011258">
    <property type="entry name" value="BPG-indep_PGM_N"/>
</dbReference>
<dbReference type="Gene3D" id="3.40.1450.10">
    <property type="entry name" value="BPG-independent phosphoglycerate mutase, domain B"/>
    <property type="match status" value="1"/>
</dbReference>
<evidence type="ECO:0000256" key="3">
    <source>
        <dbReference type="ARBA" id="ARBA00004798"/>
    </source>
</evidence>
<dbReference type="InterPro" id="IPR005995">
    <property type="entry name" value="Pgm_bpd_ind"/>
</dbReference>
<dbReference type="RefSeq" id="WP_263821746.1">
    <property type="nucleotide sequence ID" value="NZ_JAOXHK010000002.1"/>
</dbReference>
<dbReference type="InterPro" id="IPR006124">
    <property type="entry name" value="Metalloenzyme"/>
</dbReference>
<evidence type="ECO:0000256" key="4">
    <source>
        <dbReference type="ARBA" id="ARBA00008819"/>
    </source>
</evidence>
<evidence type="ECO:0000256" key="9">
    <source>
        <dbReference type="NCBIfam" id="TIGR01307"/>
    </source>
</evidence>
<evidence type="ECO:0000256" key="6">
    <source>
        <dbReference type="ARBA" id="ARBA00023152"/>
    </source>
</evidence>
<evidence type="ECO:0000256" key="2">
    <source>
        <dbReference type="ARBA" id="ARBA00001936"/>
    </source>
</evidence>
<accession>A0ABT3BMH9</accession>
<dbReference type="Proteomes" id="UP001208245">
    <property type="component" value="Unassembled WGS sequence"/>
</dbReference>
<evidence type="ECO:0000256" key="1">
    <source>
        <dbReference type="ARBA" id="ARBA00000370"/>
    </source>
</evidence>
<evidence type="ECO:0000259" key="10">
    <source>
        <dbReference type="Pfam" id="PF01676"/>
    </source>
</evidence>
<evidence type="ECO:0000313" key="12">
    <source>
        <dbReference type="EMBL" id="MCV3728430.1"/>
    </source>
</evidence>
<evidence type="ECO:0000313" key="13">
    <source>
        <dbReference type="Proteomes" id="UP001208245"/>
    </source>
</evidence>
<name>A0ABT3BMH9_9BACT</name>
<evidence type="ECO:0000256" key="7">
    <source>
        <dbReference type="ARBA" id="ARBA00023211"/>
    </source>
</evidence>
<keyword evidence="7" id="KW-0464">Manganese</keyword>
<gene>
    <name evidence="12" type="primary">gpmI</name>
    <name evidence="12" type="ORF">OF376_01445</name>
</gene>
<reference evidence="12 13" key="1">
    <citation type="journal article" date="2020" name="Int. J. Syst. Evol. Microbiol.">
        <title>Ureaplasma miroungigenitalium sp. nov. isolated from northern elephant seals (Mirounga angustirostris) and Ureaplasma zalophigenitalium sp. nov. isolated from California sea lions (Zalophus californianus).</title>
        <authorList>
            <person name="Volokhov D.V."/>
            <person name="Gulland F.M."/>
            <person name="Gao Y."/>
            <person name="Chizhikov V.E."/>
        </authorList>
    </citation>
    <scope>NUCLEOTIDE SEQUENCE [LARGE SCALE GENOMIC DNA]</scope>
    <source>
        <strain evidence="12 13">ES3182-GEN</strain>
    </source>
</reference>
<dbReference type="EC" id="5.4.2.12" evidence="9"/>
<keyword evidence="13" id="KW-1185">Reference proteome</keyword>
<dbReference type="Pfam" id="PF01676">
    <property type="entry name" value="Metalloenzyme"/>
    <property type="match status" value="1"/>
</dbReference>
<protein>
    <recommendedName>
        <fullName evidence="9">2,3-bisphosphoglycerate-independent phosphoglycerate mutase</fullName>
        <ecNumber evidence="9">5.4.2.12</ecNumber>
    </recommendedName>
</protein>
<comment type="similarity">
    <text evidence="4">Belongs to the BPG-independent phosphoglycerate mutase family.</text>
</comment>
<dbReference type="InterPro" id="IPR017850">
    <property type="entry name" value="Alkaline_phosphatase_core_sf"/>
</dbReference>
<dbReference type="CDD" id="cd16010">
    <property type="entry name" value="iPGM"/>
    <property type="match status" value="1"/>
</dbReference>
<organism evidence="12 13">
    <name type="scientific">Ureaplasma miroungigenitalium</name>
    <dbReference type="NCBI Taxonomy" id="1042321"/>
    <lineage>
        <taxon>Bacteria</taxon>
        <taxon>Bacillati</taxon>
        <taxon>Mycoplasmatota</taxon>
        <taxon>Mycoplasmoidales</taxon>
        <taxon>Mycoplasmoidaceae</taxon>
        <taxon>Ureaplasma</taxon>
    </lineage>
</organism>
<comment type="pathway">
    <text evidence="3">Carbohydrate degradation; glycolysis; pyruvate from D-glyceraldehyde 3-phosphate: step 3/5.</text>
</comment>
<sequence>MMTPKRKKIALVILDGYGIAKDSSTNAITQAQPKFLNSLAAKYPSLKLHASGEKVGLKPDQFGNSEHGHMSIGAGRIIYTDNMYVNQKIKQPNFQHDLLDNIKGERVHLVGIYSRGQVHGNHEHILFLIRYLVQQNKHVLLHLIIDGRDTKPMVFKNHYEELNELIKDQKISIKSISGRYFAMDRDQRWERVQKAYNAMFIQHKQTDLKKFINDQQAQNISDEFVEPISLGDEVLQPNETVIITNYRADRILQLIHLLKPQSQFTYVNPQHIQPINIFSLTHLKQTDLPFLFSQPVLKNILDDVLQASQIKQARIAETEKYAHVTYFFDAQTKRQHPFKKFFHIPSPRVQNYEQTPGMSASLLTKTVKEQYDNFDFFVINYANADLLGHTGDLKATIKSIQLLDETLADLYDFFVSKKQQTMIITADHGNAEVMYEDNSICKSHTTNPVPFIITDPSLKLRSGDFSIAHIAATILDYWNLKVPQEMLSSMIDKDK</sequence>
<feature type="domain" description="BPG-independent PGAM N-terminal" evidence="11">
    <location>
        <begin position="93"/>
        <end position="282"/>
    </location>
</feature>
<dbReference type="PANTHER" id="PTHR31637">
    <property type="entry name" value="2,3-BISPHOSPHOGLYCERATE-INDEPENDENT PHOSPHOGLYCERATE MUTASE"/>
    <property type="match status" value="1"/>
</dbReference>
<dbReference type="EMBL" id="JAOXHL010000001">
    <property type="protein sequence ID" value="MCV3728430.1"/>
    <property type="molecule type" value="Genomic_DNA"/>
</dbReference>
<evidence type="ECO:0000259" key="11">
    <source>
        <dbReference type="Pfam" id="PF06415"/>
    </source>
</evidence>
<keyword evidence="5" id="KW-0479">Metal-binding</keyword>
<comment type="caution">
    <text evidence="12">The sequence shown here is derived from an EMBL/GenBank/DDBJ whole genome shotgun (WGS) entry which is preliminary data.</text>
</comment>
<dbReference type="SUPFAM" id="SSF53649">
    <property type="entry name" value="Alkaline phosphatase-like"/>
    <property type="match status" value="1"/>
</dbReference>
<evidence type="ECO:0000256" key="5">
    <source>
        <dbReference type="ARBA" id="ARBA00022723"/>
    </source>
</evidence>
<dbReference type="PANTHER" id="PTHR31637:SF0">
    <property type="entry name" value="2,3-BISPHOSPHOGLYCERATE-INDEPENDENT PHOSPHOGLYCERATE MUTASE"/>
    <property type="match status" value="1"/>
</dbReference>
<proteinExistence type="inferred from homology"/>
<evidence type="ECO:0000256" key="8">
    <source>
        <dbReference type="ARBA" id="ARBA00023235"/>
    </source>
</evidence>
<feature type="domain" description="Metalloenzyme" evidence="10">
    <location>
        <begin position="7"/>
        <end position="481"/>
    </location>
</feature>